<reference evidence="3" key="2">
    <citation type="submission" date="2019-06" db="EMBL/GenBank/DDBJ databases">
        <title>Genomics analysis of Aphanomyces spp. identifies a new class of oomycete effector associated with host adaptation.</title>
        <authorList>
            <person name="Gaulin E."/>
        </authorList>
    </citation>
    <scope>NUCLEOTIDE SEQUENCE</scope>
    <source>
        <strain evidence="3">CBS 578.67</strain>
    </source>
</reference>
<dbReference type="InterPro" id="IPR050185">
    <property type="entry name" value="Ub_carboxyl-term_hydrolase"/>
</dbReference>
<sequence length="1322" mass="146113">MMWTSMLGLPEPILRQSEAEKRLGVEETRRAAQAFHRASGHGQMTKQVFVHSVLREVLPNMPVVLGDRLFGSINVDLSGNLKYREFISTVAVVKKGVPKEQLKLVFRLLDAAEAGVVTRKDVHTMLPWMAQVDDVAAVAHNGTSWTAAELEAKLFLKQDKLKLDTFRSRVLGLPCKSTVFLDWIRALATAMTFKDQASLPTSPATAAAATGTSDALATAPSCVDSLGLFRGVSLSTEQTKTIVAEFHLLREKFHHDTIPFEDIHSSFASIFPSAVLEKLRPAHAPTLRDWMLQLAFVSNRSMLEGLRFLYDLFAETPSSADLADVLFFLLPSPMYLLSPDDALPAPLPATVAQLVAQLTACHDLKSTKATFDQLFAWLTTDQPALVHALHQLCNTVHIRMMAQERPPVDVQYRLVHAMLHFYSPKTPGVPGQAWAAVDAAWWTLFTTQDASHAVGKLLRALGPESTPIQGLTLAAGVSNRHALQIFVNRATWHALAQWYPPADDVSVVLRVTDDCRHLELSPLTLTLLTYVDRLAVVIGGPSPQPLVVSRRTPVELFPAIVATAAPPSTLSTAHAALPLVFRPAAASTEKGGWQPWHTTTPSATIGGLDLPGRIDVRYVLSANEGADEGAAAAAAATATVPQVVGLSNLGNSCFMNAVLQCLFHSTLLQDYFVSDEYLYDLNVTNTFGMQGVFAAVYGDLARAMASNRARPIAPQTFKAAIGKLYPLFHGHMQHDAHEFLSVLLTGLSEDLSRPLTNYSSGSKPYVEVADSDGRDDGIVAKEWWNAHVLREPSVVTALFSGQFKGSLACPGCGKTGNRFEPFSFLQVPLPQEPTRFLTVYLHVMHQILKLKVRLTNTAGTAELYDCIEALVPEVTKGRLVAVVVQGCKVHSMVQPKQMLVDITQEIHVYHFGESDVVAHSPKQWWQCVYRRQRMVPFYFLEPFRLQVYSIPFLLPSQPFNGHSLYTWVQRQQPPAPPVAANKEKDRSLYFAIPSVHSSWPFTLRYVRAADGLACSRCPWTAQCTGCPVSASESDEIVLHTNEMLALDWGIEAFATQAAYQEIVPHHSYLEFHATPPPSHTLEECIGMLCSSETVDMYCGSCEKAFQHTKSLSLYSAPPILIVQLKRFQAVSEVQSIKADNAIRFPLTLDLGPFLSQPSVKTDDEEETPESPATTSSEASAPASTTFQWRDNIGVDFPYPTAATSADNSQSYDLYGIVCHFGVMGAGHYVAYVQDQSRRWWCVDDMTVTVVAELNVSKLMQSAYLLFYLREDMRDQSMAAWFPRQPNGSIRVDVEEIRKQVHTWEQPGQKPKTKSLLGWTWKP</sequence>
<dbReference type="Gene3D" id="1.10.238.10">
    <property type="entry name" value="EF-hand"/>
    <property type="match status" value="1"/>
</dbReference>
<evidence type="ECO:0000313" key="4">
    <source>
        <dbReference type="EMBL" id="VFT98027.1"/>
    </source>
</evidence>
<dbReference type="CDD" id="cd02257">
    <property type="entry name" value="Peptidase_C19"/>
    <property type="match status" value="1"/>
</dbReference>
<protein>
    <submittedName>
        <fullName evidence="4">Aste57867_21355 protein</fullName>
    </submittedName>
</protein>
<dbReference type="PANTHER" id="PTHR21646">
    <property type="entry name" value="UBIQUITIN CARBOXYL-TERMINAL HYDROLASE"/>
    <property type="match status" value="1"/>
</dbReference>
<dbReference type="PROSITE" id="PS00973">
    <property type="entry name" value="USP_2"/>
    <property type="match status" value="1"/>
</dbReference>
<evidence type="ECO:0000259" key="2">
    <source>
        <dbReference type="PROSITE" id="PS50235"/>
    </source>
</evidence>
<keyword evidence="5" id="KW-1185">Reference proteome</keyword>
<dbReference type="InterPro" id="IPR028889">
    <property type="entry name" value="USP"/>
</dbReference>
<dbReference type="Gene3D" id="3.90.70.10">
    <property type="entry name" value="Cysteine proteinases"/>
    <property type="match status" value="2"/>
</dbReference>
<dbReference type="InterPro" id="IPR038765">
    <property type="entry name" value="Papain-like_cys_pep_sf"/>
</dbReference>
<proteinExistence type="predicted"/>
<dbReference type="OrthoDB" id="265776at2759"/>
<dbReference type="Pfam" id="PF00443">
    <property type="entry name" value="UCH"/>
    <property type="match status" value="1"/>
</dbReference>
<dbReference type="EMBL" id="VJMH01006969">
    <property type="protein sequence ID" value="KAF0686881.1"/>
    <property type="molecule type" value="Genomic_DNA"/>
</dbReference>
<reference evidence="4 5" key="1">
    <citation type="submission" date="2019-03" db="EMBL/GenBank/DDBJ databases">
        <authorList>
            <person name="Gaulin E."/>
            <person name="Dumas B."/>
        </authorList>
    </citation>
    <scope>NUCLEOTIDE SEQUENCE [LARGE SCALE GENOMIC DNA]</scope>
    <source>
        <strain evidence="4">CBS 568.67</strain>
    </source>
</reference>
<dbReference type="PROSITE" id="PS50235">
    <property type="entry name" value="USP_3"/>
    <property type="match status" value="1"/>
</dbReference>
<dbReference type="InterPro" id="IPR018200">
    <property type="entry name" value="USP_CS"/>
</dbReference>
<dbReference type="PROSITE" id="PS00972">
    <property type="entry name" value="USP_1"/>
    <property type="match status" value="1"/>
</dbReference>
<evidence type="ECO:0000313" key="3">
    <source>
        <dbReference type="EMBL" id="KAF0686881.1"/>
    </source>
</evidence>
<gene>
    <name evidence="4" type="primary">Aste57867_21355</name>
    <name evidence="3" type="ORF">As57867_021286</name>
    <name evidence="4" type="ORF">ASTE57867_21355</name>
</gene>
<dbReference type="SUPFAM" id="SSF47473">
    <property type="entry name" value="EF-hand"/>
    <property type="match status" value="1"/>
</dbReference>
<dbReference type="InterPro" id="IPR001394">
    <property type="entry name" value="Peptidase_C19_UCH"/>
</dbReference>
<organism evidence="4 5">
    <name type="scientific">Aphanomyces stellatus</name>
    <dbReference type="NCBI Taxonomy" id="120398"/>
    <lineage>
        <taxon>Eukaryota</taxon>
        <taxon>Sar</taxon>
        <taxon>Stramenopiles</taxon>
        <taxon>Oomycota</taxon>
        <taxon>Saprolegniomycetes</taxon>
        <taxon>Saprolegniales</taxon>
        <taxon>Verrucalvaceae</taxon>
        <taxon>Aphanomyces</taxon>
    </lineage>
</organism>
<feature type="compositionally biased region" description="Low complexity" evidence="1">
    <location>
        <begin position="1169"/>
        <end position="1182"/>
    </location>
</feature>
<dbReference type="SUPFAM" id="SSF54001">
    <property type="entry name" value="Cysteine proteinases"/>
    <property type="match status" value="1"/>
</dbReference>
<accession>A0A485LIL0</accession>
<evidence type="ECO:0000256" key="1">
    <source>
        <dbReference type="SAM" id="MobiDB-lite"/>
    </source>
</evidence>
<feature type="domain" description="USP" evidence="2">
    <location>
        <begin position="644"/>
        <end position="1270"/>
    </location>
</feature>
<dbReference type="Proteomes" id="UP000332933">
    <property type="component" value="Unassembled WGS sequence"/>
</dbReference>
<dbReference type="PANTHER" id="PTHR21646:SF76">
    <property type="entry name" value="UBIQUITIN CARBOXYL-TERMINAL HYDROLASE 32"/>
    <property type="match status" value="1"/>
</dbReference>
<dbReference type="EMBL" id="CAADRA010006995">
    <property type="protein sequence ID" value="VFT98027.1"/>
    <property type="molecule type" value="Genomic_DNA"/>
</dbReference>
<dbReference type="GO" id="GO:0016579">
    <property type="term" value="P:protein deubiquitination"/>
    <property type="evidence" value="ECO:0007669"/>
    <property type="project" value="InterPro"/>
</dbReference>
<dbReference type="InterPro" id="IPR011992">
    <property type="entry name" value="EF-hand-dom_pair"/>
</dbReference>
<dbReference type="GO" id="GO:0004843">
    <property type="term" value="F:cysteine-type deubiquitinase activity"/>
    <property type="evidence" value="ECO:0007669"/>
    <property type="project" value="InterPro"/>
</dbReference>
<feature type="region of interest" description="Disordered" evidence="1">
    <location>
        <begin position="1155"/>
        <end position="1182"/>
    </location>
</feature>
<name>A0A485LIL0_9STRA</name>
<evidence type="ECO:0000313" key="5">
    <source>
        <dbReference type="Proteomes" id="UP000332933"/>
    </source>
</evidence>